<protein>
    <submittedName>
        <fullName evidence="2">Uncharacterized protein</fullName>
    </submittedName>
</protein>
<accession>A0AC34FCZ8</accession>
<evidence type="ECO:0000313" key="1">
    <source>
        <dbReference type="Proteomes" id="UP000887579"/>
    </source>
</evidence>
<name>A0AC34FCZ8_9BILA</name>
<dbReference type="WBParaSite" id="ES5_v2.g14851.t1">
    <property type="protein sequence ID" value="ES5_v2.g14851.t1"/>
    <property type="gene ID" value="ES5_v2.g14851"/>
</dbReference>
<reference evidence="2" key="1">
    <citation type="submission" date="2022-11" db="UniProtKB">
        <authorList>
            <consortium name="WormBaseParasite"/>
        </authorList>
    </citation>
    <scope>IDENTIFICATION</scope>
</reference>
<evidence type="ECO:0000313" key="2">
    <source>
        <dbReference type="WBParaSite" id="ES5_v2.g14851.t1"/>
    </source>
</evidence>
<proteinExistence type="predicted"/>
<sequence>MLKMSSFTLSLEHKRYFTNPFLKSTHKQEDIVTKEWLLQQISTITDKLINRS</sequence>
<dbReference type="Proteomes" id="UP000887579">
    <property type="component" value="Unplaced"/>
</dbReference>
<organism evidence="1 2">
    <name type="scientific">Panagrolaimus sp. ES5</name>
    <dbReference type="NCBI Taxonomy" id="591445"/>
    <lineage>
        <taxon>Eukaryota</taxon>
        <taxon>Metazoa</taxon>
        <taxon>Ecdysozoa</taxon>
        <taxon>Nematoda</taxon>
        <taxon>Chromadorea</taxon>
        <taxon>Rhabditida</taxon>
        <taxon>Tylenchina</taxon>
        <taxon>Panagrolaimomorpha</taxon>
        <taxon>Panagrolaimoidea</taxon>
        <taxon>Panagrolaimidae</taxon>
        <taxon>Panagrolaimus</taxon>
    </lineage>
</organism>